<protein>
    <submittedName>
        <fullName evidence="7">Threonine/homoserine/homoserine lactone efflux protein</fullName>
    </submittedName>
</protein>
<evidence type="ECO:0000256" key="2">
    <source>
        <dbReference type="ARBA" id="ARBA00022475"/>
    </source>
</evidence>
<keyword evidence="4 6" id="KW-1133">Transmembrane helix</keyword>
<keyword evidence="5 6" id="KW-0472">Membrane</keyword>
<proteinExistence type="predicted"/>
<dbReference type="GO" id="GO:0015171">
    <property type="term" value="F:amino acid transmembrane transporter activity"/>
    <property type="evidence" value="ECO:0007669"/>
    <property type="project" value="TreeGrafter"/>
</dbReference>
<dbReference type="EMBL" id="QGGG01000001">
    <property type="protein sequence ID" value="PWJ86533.1"/>
    <property type="molecule type" value="Genomic_DNA"/>
</dbReference>
<sequence length="208" mass="22504">MLPLSLESWIPFAFATLAFACMPGPAILYMSAQTLAYGHRAGLVAALGVHLGCYVHIAAASVGLAALLHHAPPVYSVIRFTGALYMLWLGGRMIFSANRQQDTEDVAHHRRVLRDSFVVEVLNPKSALFFLTFLPQFVQPEAAFPIWLQFLILGTLVNGAFSIADLASVGISSFASPLVSSTRSHAWVSRASGTILVGLSIAIMMRYV</sequence>
<organism evidence="7 8">
    <name type="scientific">Pseudaminobacter salicylatoxidans</name>
    <dbReference type="NCBI Taxonomy" id="93369"/>
    <lineage>
        <taxon>Bacteria</taxon>
        <taxon>Pseudomonadati</taxon>
        <taxon>Pseudomonadota</taxon>
        <taxon>Alphaproteobacteria</taxon>
        <taxon>Hyphomicrobiales</taxon>
        <taxon>Phyllobacteriaceae</taxon>
        <taxon>Pseudaminobacter</taxon>
    </lineage>
</organism>
<evidence type="ECO:0000256" key="5">
    <source>
        <dbReference type="ARBA" id="ARBA00023136"/>
    </source>
</evidence>
<evidence type="ECO:0000256" key="6">
    <source>
        <dbReference type="SAM" id="Phobius"/>
    </source>
</evidence>
<comment type="subcellular location">
    <subcellularLocation>
        <location evidence="1">Cell membrane</location>
        <topology evidence="1">Multi-pass membrane protein</topology>
    </subcellularLocation>
</comment>
<evidence type="ECO:0000256" key="1">
    <source>
        <dbReference type="ARBA" id="ARBA00004651"/>
    </source>
</evidence>
<dbReference type="PANTHER" id="PTHR30086:SF20">
    <property type="entry name" value="ARGININE EXPORTER PROTEIN ARGO-RELATED"/>
    <property type="match status" value="1"/>
</dbReference>
<name>A0A316CBJ2_PSESE</name>
<dbReference type="PANTHER" id="PTHR30086">
    <property type="entry name" value="ARGININE EXPORTER PROTEIN ARGO"/>
    <property type="match status" value="1"/>
</dbReference>
<comment type="caution">
    <text evidence="7">The sequence shown here is derived from an EMBL/GenBank/DDBJ whole genome shotgun (WGS) entry which is preliminary data.</text>
</comment>
<feature type="transmembrane region" description="Helical" evidence="6">
    <location>
        <begin position="146"/>
        <end position="175"/>
    </location>
</feature>
<reference evidence="7 8" key="1">
    <citation type="submission" date="2018-05" db="EMBL/GenBank/DDBJ databases">
        <title>Genomic Encyclopedia of Type Strains, Phase IV (KMG-IV): sequencing the most valuable type-strain genomes for metagenomic binning, comparative biology and taxonomic classification.</title>
        <authorList>
            <person name="Goeker M."/>
        </authorList>
    </citation>
    <scope>NUCLEOTIDE SEQUENCE [LARGE SCALE GENOMIC DNA]</scope>
    <source>
        <strain evidence="7 8">DSM 6986</strain>
    </source>
</reference>
<dbReference type="AlphaFoldDB" id="A0A316CBJ2"/>
<gene>
    <name evidence="7" type="ORF">C7441_101414</name>
</gene>
<dbReference type="OrthoDB" id="9807053at2"/>
<accession>A0A316CBJ2</accession>
<keyword evidence="2" id="KW-1003">Cell membrane</keyword>
<evidence type="ECO:0000313" key="8">
    <source>
        <dbReference type="Proteomes" id="UP000245396"/>
    </source>
</evidence>
<evidence type="ECO:0000256" key="3">
    <source>
        <dbReference type="ARBA" id="ARBA00022692"/>
    </source>
</evidence>
<keyword evidence="8" id="KW-1185">Reference proteome</keyword>
<dbReference type="STRING" id="1192868.GCA_000304395_03024"/>
<dbReference type="Pfam" id="PF01810">
    <property type="entry name" value="LysE"/>
    <property type="match status" value="1"/>
</dbReference>
<dbReference type="GO" id="GO:0005886">
    <property type="term" value="C:plasma membrane"/>
    <property type="evidence" value="ECO:0007669"/>
    <property type="project" value="UniProtKB-SubCell"/>
</dbReference>
<keyword evidence="3 6" id="KW-0812">Transmembrane</keyword>
<feature type="transmembrane region" description="Helical" evidence="6">
    <location>
        <begin position="187"/>
        <end position="207"/>
    </location>
</feature>
<dbReference type="Proteomes" id="UP000245396">
    <property type="component" value="Unassembled WGS sequence"/>
</dbReference>
<evidence type="ECO:0000256" key="4">
    <source>
        <dbReference type="ARBA" id="ARBA00022989"/>
    </source>
</evidence>
<evidence type="ECO:0000313" key="7">
    <source>
        <dbReference type="EMBL" id="PWJ86533.1"/>
    </source>
</evidence>
<feature type="transmembrane region" description="Helical" evidence="6">
    <location>
        <begin position="43"/>
        <end position="68"/>
    </location>
</feature>
<feature type="transmembrane region" description="Helical" evidence="6">
    <location>
        <begin position="12"/>
        <end position="31"/>
    </location>
</feature>
<feature type="transmembrane region" description="Helical" evidence="6">
    <location>
        <begin position="74"/>
        <end position="95"/>
    </location>
</feature>
<dbReference type="InterPro" id="IPR001123">
    <property type="entry name" value="LeuE-type"/>
</dbReference>
<feature type="transmembrane region" description="Helical" evidence="6">
    <location>
        <begin position="116"/>
        <end position="134"/>
    </location>
</feature>
<dbReference type="PIRSF" id="PIRSF006324">
    <property type="entry name" value="LeuE"/>
    <property type="match status" value="1"/>
</dbReference>